<feature type="domain" description="CinA C-terminal" evidence="1">
    <location>
        <begin position="3"/>
        <end position="157"/>
    </location>
</feature>
<comment type="caution">
    <text evidence="2">The sequence shown here is derived from an EMBL/GenBank/DDBJ whole genome shotgun (WGS) entry which is preliminary data.</text>
</comment>
<dbReference type="SUPFAM" id="SSF142433">
    <property type="entry name" value="CinA-like"/>
    <property type="match status" value="1"/>
</dbReference>
<dbReference type="InterPro" id="IPR036653">
    <property type="entry name" value="CinA-like_C"/>
</dbReference>
<proteinExistence type="predicted"/>
<sequence>MTESLSQQLGSKLADRRYTVATAESCTGGGIASAITEIPGSSLWFEMGLVTYSNTAKMQLLNVNPETLANHGAVSEETVKEMAQGALAASGANMAVAVSGVAGPTGGSKDKPIGTVWIAWSAKFTNSTRSRLFNFNGGRAEIRRQAVMASLRGLIDLLE</sequence>
<protein>
    <submittedName>
        <fullName evidence="2">CinA family protein</fullName>
    </submittedName>
</protein>
<organism evidence="2 3">
    <name type="scientific">Sessilibacter corallicola</name>
    <dbReference type="NCBI Taxonomy" id="2904075"/>
    <lineage>
        <taxon>Bacteria</taxon>
        <taxon>Pseudomonadati</taxon>
        <taxon>Pseudomonadota</taxon>
        <taxon>Gammaproteobacteria</taxon>
        <taxon>Cellvibrionales</taxon>
        <taxon>Cellvibrionaceae</taxon>
        <taxon>Sessilibacter</taxon>
    </lineage>
</organism>
<accession>A0ABQ0A471</accession>
<evidence type="ECO:0000313" key="2">
    <source>
        <dbReference type="EMBL" id="GAA6166328.1"/>
    </source>
</evidence>
<dbReference type="Pfam" id="PF02464">
    <property type="entry name" value="CinA"/>
    <property type="match status" value="1"/>
</dbReference>
<name>A0ABQ0A471_9GAMM</name>
<keyword evidence="3" id="KW-1185">Reference proteome</keyword>
<dbReference type="Proteomes" id="UP001465153">
    <property type="component" value="Unassembled WGS sequence"/>
</dbReference>
<reference evidence="2 3" key="1">
    <citation type="submission" date="2024-04" db="EMBL/GenBank/DDBJ databases">
        <title>Draft genome sequence of Sessilibacter corallicola NBRC 116591.</title>
        <authorList>
            <person name="Miyakawa T."/>
            <person name="Kusuya Y."/>
            <person name="Miura T."/>
        </authorList>
    </citation>
    <scope>NUCLEOTIDE SEQUENCE [LARGE SCALE GENOMIC DNA]</scope>
    <source>
        <strain evidence="2 3">KU-00831-HH</strain>
    </source>
</reference>
<gene>
    <name evidence="2" type="ORF">NBRC116591_01380</name>
</gene>
<evidence type="ECO:0000313" key="3">
    <source>
        <dbReference type="Proteomes" id="UP001465153"/>
    </source>
</evidence>
<dbReference type="EMBL" id="BAABWN010000001">
    <property type="protein sequence ID" value="GAA6166328.1"/>
    <property type="molecule type" value="Genomic_DNA"/>
</dbReference>
<dbReference type="NCBIfam" id="TIGR00199">
    <property type="entry name" value="PncC_domain"/>
    <property type="match status" value="1"/>
</dbReference>
<dbReference type="InterPro" id="IPR008136">
    <property type="entry name" value="CinA_C"/>
</dbReference>
<evidence type="ECO:0000259" key="1">
    <source>
        <dbReference type="Pfam" id="PF02464"/>
    </source>
</evidence>
<dbReference type="Gene3D" id="3.90.950.20">
    <property type="entry name" value="CinA-like"/>
    <property type="match status" value="1"/>
</dbReference>